<dbReference type="Proteomes" id="UP000323105">
    <property type="component" value="Unassembled WGS sequence"/>
</dbReference>
<comment type="caution">
    <text evidence="1">The sequence shown here is derived from an EMBL/GenBank/DDBJ whole genome shotgun (WGS) entry which is preliminary data.</text>
</comment>
<dbReference type="AlphaFoldDB" id="A0A5A7MF01"/>
<organism evidence="1 2">
    <name type="scientific">Comamonas testosteroni</name>
    <name type="common">Pseudomonas testosteroni</name>
    <dbReference type="NCBI Taxonomy" id="285"/>
    <lineage>
        <taxon>Bacteria</taxon>
        <taxon>Pseudomonadati</taxon>
        <taxon>Pseudomonadota</taxon>
        <taxon>Betaproteobacteria</taxon>
        <taxon>Burkholderiales</taxon>
        <taxon>Comamonadaceae</taxon>
        <taxon>Comamonas</taxon>
    </lineage>
</organism>
<accession>A0A5A7MF01</accession>
<dbReference type="EMBL" id="BKBW01000006">
    <property type="protein sequence ID" value="GEQ76397.1"/>
    <property type="molecule type" value="Genomic_DNA"/>
</dbReference>
<proteinExistence type="predicted"/>
<protein>
    <submittedName>
        <fullName evidence="1">Uncharacterized protein</fullName>
    </submittedName>
</protein>
<gene>
    <name evidence="1" type="ORF">CTTA_3402</name>
</gene>
<name>A0A5A7MF01_COMTE</name>
<sequence>MLIALAVIASSRIAFDAERHCGMAVTSTMPSAVSAPLVGIAGLGNTGALSRGQRLRASWECRLIQFEQLAEQQGI</sequence>
<evidence type="ECO:0000313" key="1">
    <source>
        <dbReference type="EMBL" id="GEQ76397.1"/>
    </source>
</evidence>
<evidence type="ECO:0000313" key="2">
    <source>
        <dbReference type="Proteomes" id="UP000323105"/>
    </source>
</evidence>
<reference evidence="1 2" key="1">
    <citation type="journal article" date="2019" name="Microbiol. Resour. Announc.">
        <title>Draft Genome Sequence of Comamonas testosteroni TA441, a Bacterium That Has a Cryptic Phenol Degradation Gene Cluster.</title>
        <authorList>
            <person name="Arai H."/>
            <person name="Ishii M."/>
        </authorList>
    </citation>
    <scope>NUCLEOTIDE SEQUENCE [LARGE SCALE GENOMIC DNA]</scope>
    <source>
        <strain evidence="1 2">TA441</strain>
    </source>
</reference>